<feature type="repeat" description="Solcar" evidence="9">
    <location>
        <begin position="195"/>
        <end position="294"/>
    </location>
</feature>
<evidence type="ECO:0000256" key="3">
    <source>
        <dbReference type="ARBA" id="ARBA00009528"/>
    </source>
</evidence>
<evidence type="ECO:0000313" key="11">
    <source>
        <dbReference type="EMBL" id="CRK95870.1"/>
    </source>
</evidence>
<dbReference type="Gene3D" id="1.50.40.10">
    <property type="entry name" value="Mitochondrial carrier domain"/>
    <property type="match status" value="1"/>
</dbReference>
<organism evidence="11 12">
    <name type="scientific">Clunio marinus</name>
    <dbReference type="NCBI Taxonomy" id="568069"/>
    <lineage>
        <taxon>Eukaryota</taxon>
        <taxon>Metazoa</taxon>
        <taxon>Ecdysozoa</taxon>
        <taxon>Arthropoda</taxon>
        <taxon>Hexapoda</taxon>
        <taxon>Insecta</taxon>
        <taxon>Pterygota</taxon>
        <taxon>Neoptera</taxon>
        <taxon>Endopterygota</taxon>
        <taxon>Diptera</taxon>
        <taxon>Nematocera</taxon>
        <taxon>Chironomoidea</taxon>
        <taxon>Chironomidae</taxon>
        <taxon>Clunio</taxon>
    </lineage>
</organism>
<dbReference type="PROSITE" id="PS00631">
    <property type="entry name" value="CYTOSOL_AP"/>
    <property type="match status" value="1"/>
</dbReference>
<dbReference type="SUPFAM" id="SSF53187">
    <property type="entry name" value="Zn-dependent exopeptidases"/>
    <property type="match status" value="1"/>
</dbReference>
<feature type="repeat" description="Solcar" evidence="9">
    <location>
        <begin position="102"/>
        <end position="188"/>
    </location>
</feature>
<comment type="similarity">
    <text evidence="2">Belongs to the mitochondrial carrier (TC 2.A.29) family.</text>
</comment>
<evidence type="ECO:0000256" key="8">
    <source>
        <dbReference type="ARBA" id="ARBA00023136"/>
    </source>
</evidence>
<evidence type="ECO:0000259" key="10">
    <source>
        <dbReference type="PROSITE" id="PS00631"/>
    </source>
</evidence>
<dbReference type="GO" id="GO:0005737">
    <property type="term" value="C:cytoplasm"/>
    <property type="evidence" value="ECO:0007669"/>
    <property type="project" value="InterPro"/>
</dbReference>
<feature type="repeat" description="Solcar" evidence="9">
    <location>
        <begin position="5"/>
        <end position="89"/>
    </location>
</feature>
<dbReference type="PROSITE" id="PS50920">
    <property type="entry name" value="SOLCAR"/>
    <property type="match status" value="3"/>
</dbReference>
<dbReference type="Pfam" id="PF00883">
    <property type="entry name" value="Peptidase_M17"/>
    <property type="match status" value="1"/>
</dbReference>
<evidence type="ECO:0000256" key="4">
    <source>
        <dbReference type="ARBA" id="ARBA00022438"/>
    </source>
</evidence>
<dbReference type="EMBL" id="CVRI01000043">
    <property type="protein sequence ID" value="CRK95870.1"/>
    <property type="molecule type" value="Genomic_DNA"/>
</dbReference>
<comment type="subcellular location">
    <subcellularLocation>
        <location evidence="1">Membrane</location>
        <topology evidence="1">Multi-pass membrane protein</topology>
    </subcellularLocation>
</comment>
<keyword evidence="8 9" id="KW-0472">Membrane</keyword>
<dbReference type="GO" id="GO:0016020">
    <property type="term" value="C:membrane"/>
    <property type="evidence" value="ECO:0007669"/>
    <property type="project" value="UniProtKB-SubCell"/>
</dbReference>
<feature type="domain" description="Cytosol aminopeptidase" evidence="10">
    <location>
        <begin position="529"/>
        <end position="536"/>
    </location>
</feature>
<dbReference type="InterPro" id="IPR023395">
    <property type="entry name" value="MCP_dom_sf"/>
</dbReference>
<dbReference type="GO" id="GO:0070006">
    <property type="term" value="F:metalloaminopeptidase activity"/>
    <property type="evidence" value="ECO:0007669"/>
    <property type="project" value="InterPro"/>
</dbReference>
<dbReference type="InterPro" id="IPR000819">
    <property type="entry name" value="Peptidase_M17_C"/>
</dbReference>
<evidence type="ECO:0000256" key="2">
    <source>
        <dbReference type="ARBA" id="ARBA00006375"/>
    </source>
</evidence>
<keyword evidence="5" id="KW-0645">Protease</keyword>
<dbReference type="Proteomes" id="UP000183832">
    <property type="component" value="Unassembled WGS sequence"/>
</dbReference>
<dbReference type="InterPro" id="IPR011356">
    <property type="entry name" value="Leucine_aapep/pepB"/>
</dbReference>
<dbReference type="SUPFAM" id="SSF52949">
    <property type="entry name" value="Macro domain-like"/>
    <property type="match status" value="1"/>
</dbReference>
<evidence type="ECO:0000256" key="6">
    <source>
        <dbReference type="ARBA" id="ARBA00022692"/>
    </source>
</evidence>
<dbReference type="STRING" id="568069.A0A1J1IA86"/>
<protein>
    <submittedName>
        <fullName evidence="11">CLUMA_CG009317, isoform A</fullName>
    </submittedName>
</protein>
<reference evidence="11 12" key="1">
    <citation type="submission" date="2015-04" db="EMBL/GenBank/DDBJ databases">
        <authorList>
            <person name="Syromyatnikov M.Y."/>
            <person name="Popov V.N."/>
        </authorList>
    </citation>
    <scope>NUCLEOTIDE SEQUENCE [LARGE SCALE GENOMIC DNA]</scope>
</reference>
<dbReference type="InterPro" id="IPR043472">
    <property type="entry name" value="Macro_dom-like"/>
</dbReference>
<name>A0A1J1IA86_9DIPT</name>
<keyword evidence="12" id="KW-1185">Reference proteome</keyword>
<sequence length="685" mass="74799">MEKLKPFICGGISSMVAEFGTFPIDTTKTRLQIQEGRTNIKYNGMFDCGLKIYKQEGLRSLYSGIAPAILRQSVYGTLKFGSYYSLKNVIVSHFYDDETVGENMYINVACAALAGAFSSAIANPTDVLKVRMQVQGKGKNRIPLYKCFYEIYRTEGVKGLYRGVIPTSQRAMTIAAVELPVYDLCKHYMLDTIGDHPVNHFISSFIASLLAAIASCPIDVIRTRLMNQRKILNSYGSTSVAQSTVYFANSFECLTSILRNEGFMALYKAAFSPLTYIMVSRLATNRSFSLYKRTMSSHSKGLVLGIYSKSSKNGSDKNNEITLTPLAESINKKSNGKLLNAINTAFCESLSCGKTRILYGQEIEDYKAIAITALDPKKWDQHDQINGVNESVRIASAAAVKSLQSLKINEVYVDDLGSASAAAEEPPKFLEITYNGDTSSKSPIALVGKGITFDSGGISIKPSSKMDQMRADMGGAANVASCIWALAQLKVKVNVKGFIPLCENMPGNKATKPGDVIVGRSGKSVCIDNTDAEGRLILADALSYANDFKPLWTLDIATLTGAVRVALGDCVTAIFSTSDDLWQSIHHAGQETGDRVWRMPLFSHYSNQMTEHDGYDLNNLGKGKGGGSCTAAAFLREFVPKDAKWLHADIAGVMSETSDQPYMGSGMTGRPVRTLIEFIMQESKK</sequence>
<evidence type="ECO:0000256" key="7">
    <source>
        <dbReference type="ARBA" id="ARBA00022801"/>
    </source>
</evidence>
<dbReference type="CDD" id="cd00433">
    <property type="entry name" value="Peptidase_M17"/>
    <property type="match status" value="1"/>
</dbReference>
<dbReference type="PANTHER" id="PTHR11963">
    <property type="entry name" value="LEUCINE AMINOPEPTIDASE-RELATED"/>
    <property type="match status" value="1"/>
</dbReference>
<dbReference type="InterPro" id="IPR018108">
    <property type="entry name" value="MCP_transmembrane"/>
</dbReference>
<dbReference type="GO" id="GO:0006508">
    <property type="term" value="P:proteolysis"/>
    <property type="evidence" value="ECO:0007669"/>
    <property type="project" value="UniProtKB-KW"/>
</dbReference>
<dbReference type="Pfam" id="PF00153">
    <property type="entry name" value="Mito_carr"/>
    <property type="match status" value="3"/>
</dbReference>
<accession>A0A1J1IA86</accession>
<dbReference type="AlphaFoldDB" id="A0A1J1IA86"/>
<keyword evidence="7" id="KW-0378">Hydrolase</keyword>
<gene>
    <name evidence="11" type="ORF">CLUMA_CG009317</name>
</gene>
<keyword evidence="4" id="KW-0031">Aminopeptidase</keyword>
<dbReference type="PANTHER" id="PTHR11963:SF23">
    <property type="entry name" value="CYTOSOL AMINOPEPTIDASE"/>
    <property type="match status" value="1"/>
</dbReference>
<evidence type="ECO:0000256" key="9">
    <source>
        <dbReference type="PROSITE-ProRule" id="PRU00282"/>
    </source>
</evidence>
<evidence type="ECO:0000313" key="12">
    <source>
        <dbReference type="Proteomes" id="UP000183832"/>
    </source>
</evidence>
<evidence type="ECO:0000256" key="1">
    <source>
        <dbReference type="ARBA" id="ARBA00004141"/>
    </source>
</evidence>
<dbReference type="SUPFAM" id="SSF103506">
    <property type="entry name" value="Mitochondrial carrier"/>
    <property type="match status" value="1"/>
</dbReference>
<keyword evidence="6 9" id="KW-0812">Transmembrane</keyword>
<dbReference type="PRINTS" id="PR00481">
    <property type="entry name" value="LAMNOPPTDASE"/>
</dbReference>
<comment type="similarity">
    <text evidence="3">Belongs to the peptidase M17 family.</text>
</comment>
<dbReference type="Gene3D" id="3.40.630.10">
    <property type="entry name" value="Zn peptidases"/>
    <property type="match status" value="1"/>
</dbReference>
<evidence type="ECO:0000256" key="5">
    <source>
        <dbReference type="ARBA" id="ARBA00022670"/>
    </source>
</evidence>
<dbReference type="GO" id="GO:0030145">
    <property type="term" value="F:manganese ion binding"/>
    <property type="evidence" value="ECO:0007669"/>
    <property type="project" value="InterPro"/>
</dbReference>
<proteinExistence type="inferred from homology"/>
<dbReference type="OrthoDB" id="412814at2759"/>